<reference evidence="1" key="2">
    <citation type="submission" date="2020-08" db="EMBL/GenBank/DDBJ databases">
        <authorList>
            <person name="Chen M."/>
            <person name="Teng W."/>
            <person name="Zhao L."/>
            <person name="Hu C."/>
            <person name="Zhou Y."/>
            <person name="Han B."/>
            <person name="Song L."/>
            <person name="Shu W."/>
        </authorList>
    </citation>
    <scope>NUCLEOTIDE SEQUENCE</scope>
    <source>
        <strain evidence="1">FACHB-1375</strain>
    </source>
</reference>
<comment type="caution">
    <text evidence="1">The sequence shown here is derived from an EMBL/GenBank/DDBJ whole genome shotgun (WGS) entry which is preliminary data.</text>
</comment>
<accession>A0A926ZG32</accession>
<dbReference type="EMBL" id="JACJPW010000011">
    <property type="protein sequence ID" value="MBD2180682.1"/>
    <property type="molecule type" value="Genomic_DNA"/>
</dbReference>
<evidence type="ECO:0000313" key="1">
    <source>
        <dbReference type="EMBL" id="MBD2180682.1"/>
    </source>
</evidence>
<keyword evidence="2" id="KW-1185">Reference proteome</keyword>
<dbReference type="RefSeq" id="WP_190463137.1">
    <property type="nucleotide sequence ID" value="NZ_JACJPW010000011.1"/>
</dbReference>
<organism evidence="1 2">
    <name type="scientific">Aerosakkonema funiforme FACHB-1375</name>
    <dbReference type="NCBI Taxonomy" id="2949571"/>
    <lineage>
        <taxon>Bacteria</taxon>
        <taxon>Bacillati</taxon>
        <taxon>Cyanobacteriota</taxon>
        <taxon>Cyanophyceae</taxon>
        <taxon>Oscillatoriophycideae</taxon>
        <taxon>Aerosakkonematales</taxon>
        <taxon>Aerosakkonemataceae</taxon>
        <taxon>Aerosakkonema</taxon>
    </lineage>
</organism>
<dbReference type="Proteomes" id="UP000641646">
    <property type="component" value="Unassembled WGS sequence"/>
</dbReference>
<protein>
    <submittedName>
        <fullName evidence="1">Zinc ribbon domain-containing protein</fullName>
    </submittedName>
</protein>
<proteinExistence type="predicted"/>
<sequence>MPNCPRCHQPVPTQAVTCPHCREILKAYGHPGIPLHRATGDEYLCTSCTYHTDDTCNYPQRPFARECTLYDNNLEPEPQVSIPPNSNPSLCQLFESILRSFWN</sequence>
<name>A0A926ZG32_9CYAN</name>
<dbReference type="AlphaFoldDB" id="A0A926ZG32"/>
<reference evidence="1" key="1">
    <citation type="journal article" date="2015" name="ISME J.">
        <title>Draft Genome Sequence of Streptomyces incarnatus NRRL8089, which Produces the Nucleoside Antibiotic Sinefungin.</title>
        <authorList>
            <person name="Oshima K."/>
            <person name="Hattori M."/>
            <person name="Shimizu H."/>
            <person name="Fukuda K."/>
            <person name="Nemoto M."/>
            <person name="Inagaki K."/>
            <person name="Tamura T."/>
        </authorList>
    </citation>
    <scope>NUCLEOTIDE SEQUENCE</scope>
    <source>
        <strain evidence="1">FACHB-1375</strain>
    </source>
</reference>
<gene>
    <name evidence="1" type="ORF">H6G03_06130</name>
</gene>
<evidence type="ECO:0000313" key="2">
    <source>
        <dbReference type="Proteomes" id="UP000641646"/>
    </source>
</evidence>